<keyword evidence="4" id="KW-1185">Reference proteome</keyword>
<name>A0A316THS6_9ACTN</name>
<accession>A0A316THS6</accession>
<proteinExistence type="predicted"/>
<dbReference type="Proteomes" id="UP000245507">
    <property type="component" value="Unassembled WGS sequence"/>
</dbReference>
<dbReference type="OrthoDB" id="3789553at2"/>
<sequence length="155" mass="16102">MSGAHRRDGRPVVLALMMMVGVLALVLLVRPEEPESPASAPAPTDPSVTGPSLPTPSEEEFCAGFRRLAASQSEYAAAPDQRGVELLRAAADDLVDLGVPPTMTLPARGGYHTVVAGIYDSIGLSLERAAVGAPDEPVANEDAAFSSFLAEYCPA</sequence>
<evidence type="ECO:0000313" key="4">
    <source>
        <dbReference type="Proteomes" id="UP000245507"/>
    </source>
</evidence>
<feature type="compositionally biased region" description="Low complexity" evidence="1">
    <location>
        <begin position="36"/>
        <end position="47"/>
    </location>
</feature>
<keyword evidence="2" id="KW-0812">Transmembrane</keyword>
<dbReference type="AlphaFoldDB" id="A0A316THS6"/>
<evidence type="ECO:0000256" key="2">
    <source>
        <dbReference type="SAM" id="Phobius"/>
    </source>
</evidence>
<organism evidence="3 4">
    <name type="scientific">Nocardioides silvaticus</name>
    <dbReference type="NCBI Taxonomy" id="2201891"/>
    <lineage>
        <taxon>Bacteria</taxon>
        <taxon>Bacillati</taxon>
        <taxon>Actinomycetota</taxon>
        <taxon>Actinomycetes</taxon>
        <taxon>Propionibacteriales</taxon>
        <taxon>Nocardioidaceae</taxon>
        <taxon>Nocardioides</taxon>
    </lineage>
</organism>
<dbReference type="EMBL" id="QGDD01000003">
    <property type="protein sequence ID" value="PWN03348.1"/>
    <property type="molecule type" value="Genomic_DNA"/>
</dbReference>
<protein>
    <submittedName>
        <fullName evidence="3">Uncharacterized protein</fullName>
    </submittedName>
</protein>
<keyword evidence="2" id="KW-1133">Transmembrane helix</keyword>
<reference evidence="3 4" key="1">
    <citation type="submission" date="2018-05" db="EMBL/GenBank/DDBJ databases">
        <title>Nocardioides silvaticus genome.</title>
        <authorList>
            <person name="Li C."/>
            <person name="Wang G."/>
        </authorList>
    </citation>
    <scope>NUCLEOTIDE SEQUENCE [LARGE SCALE GENOMIC DNA]</scope>
    <source>
        <strain evidence="3 4">CCTCC AB 2018079</strain>
    </source>
</reference>
<gene>
    <name evidence="3" type="ORF">DJ010_09570</name>
</gene>
<dbReference type="RefSeq" id="WP_109693437.1">
    <property type="nucleotide sequence ID" value="NZ_QGDD01000003.1"/>
</dbReference>
<feature type="transmembrane region" description="Helical" evidence="2">
    <location>
        <begin position="12"/>
        <end position="29"/>
    </location>
</feature>
<comment type="caution">
    <text evidence="3">The sequence shown here is derived from an EMBL/GenBank/DDBJ whole genome shotgun (WGS) entry which is preliminary data.</text>
</comment>
<evidence type="ECO:0000313" key="3">
    <source>
        <dbReference type="EMBL" id="PWN03348.1"/>
    </source>
</evidence>
<keyword evidence="2" id="KW-0472">Membrane</keyword>
<feature type="region of interest" description="Disordered" evidence="1">
    <location>
        <begin position="34"/>
        <end position="57"/>
    </location>
</feature>
<evidence type="ECO:0000256" key="1">
    <source>
        <dbReference type="SAM" id="MobiDB-lite"/>
    </source>
</evidence>